<evidence type="ECO:0000256" key="6">
    <source>
        <dbReference type="ARBA" id="ARBA00023235"/>
    </source>
</evidence>
<accession>A0A967BI85</accession>
<dbReference type="InterPro" id="IPR015391">
    <property type="entry name" value="SurA_N"/>
</dbReference>
<comment type="caution">
    <text evidence="12">The sequence shown here is derived from an EMBL/GenBank/DDBJ whole genome shotgun (WGS) entry which is preliminary data.</text>
</comment>
<keyword evidence="3" id="KW-0574">Periplasm</keyword>
<keyword evidence="6 9" id="KW-0413">Isomerase</keyword>
<evidence type="ECO:0000256" key="8">
    <source>
        <dbReference type="ARBA" id="ARBA00031484"/>
    </source>
</evidence>
<feature type="domain" description="PpiC" evidence="11">
    <location>
        <begin position="168"/>
        <end position="264"/>
    </location>
</feature>
<evidence type="ECO:0000256" key="4">
    <source>
        <dbReference type="ARBA" id="ARBA00023110"/>
    </source>
</evidence>
<dbReference type="SUPFAM" id="SSF109998">
    <property type="entry name" value="Triger factor/SurA peptide-binding domain-like"/>
    <property type="match status" value="1"/>
</dbReference>
<gene>
    <name evidence="12" type="ORF">HAT86_15415</name>
</gene>
<dbReference type="EMBL" id="JAAORB010000050">
    <property type="protein sequence ID" value="NHQ75838.1"/>
    <property type="molecule type" value="Genomic_DNA"/>
</dbReference>
<organism evidence="12 13">
    <name type="scientific">Roseovarius gahaiensis</name>
    <dbReference type="NCBI Taxonomy" id="2716691"/>
    <lineage>
        <taxon>Bacteria</taxon>
        <taxon>Pseudomonadati</taxon>
        <taxon>Pseudomonadota</taxon>
        <taxon>Alphaproteobacteria</taxon>
        <taxon>Rhodobacterales</taxon>
        <taxon>Roseobacteraceae</taxon>
        <taxon>Roseovarius</taxon>
    </lineage>
</organism>
<evidence type="ECO:0000256" key="9">
    <source>
        <dbReference type="PROSITE-ProRule" id="PRU00278"/>
    </source>
</evidence>
<evidence type="ECO:0000256" key="5">
    <source>
        <dbReference type="ARBA" id="ARBA00023186"/>
    </source>
</evidence>
<feature type="signal peptide" evidence="10">
    <location>
        <begin position="1"/>
        <end position="28"/>
    </location>
</feature>
<evidence type="ECO:0000313" key="13">
    <source>
        <dbReference type="Proteomes" id="UP000639775"/>
    </source>
</evidence>
<evidence type="ECO:0000256" key="3">
    <source>
        <dbReference type="ARBA" id="ARBA00022764"/>
    </source>
</evidence>
<dbReference type="Pfam" id="PF09312">
    <property type="entry name" value="SurA_N"/>
    <property type="match status" value="1"/>
</dbReference>
<dbReference type="RefSeq" id="WP_167199893.1">
    <property type="nucleotide sequence ID" value="NZ_JAAORB010000050.1"/>
</dbReference>
<dbReference type="Gene3D" id="1.10.4030.10">
    <property type="entry name" value="Porin chaperone SurA, peptide-binding domain"/>
    <property type="match status" value="1"/>
</dbReference>
<evidence type="ECO:0000256" key="2">
    <source>
        <dbReference type="ARBA" id="ARBA00022729"/>
    </source>
</evidence>
<evidence type="ECO:0000256" key="7">
    <source>
        <dbReference type="ARBA" id="ARBA00030642"/>
    </source>
</evidence>
<protein>
    <recommendedName>
        <fullName evidence="1">Parvulin-like PPIase</fullName>
    </recommendedName>
    <alternativeName>
        <fullName evidence="7">Peptidyl-prolyl cis-trans isomerase plp</fullName>
    </alternativeName>
    <alternativeName>
        <fullName evidence="8">Rotamase plp</fullName>
    </alternativeName>
</protein>
<dbReference type="GO" id="GO:0003755">
    <property type="term" value="F:peptidyl-prolyl cis-trans isomerase activity"/>
    <property type="evidence" value="ECO:0007669"/>
    <property type="project" value="UniProtKB-KW"/>
</dbReference>
<evidence type="ECO:0000313" key="12">
    <source>
        <dbReference type="EMBL" id="NHQ75838.1"/>
    </source>
</evidence>
<sequence>MRKFLAAIALPAAMAAATAVSVSSPAWAQNMFAPAIKVNDQVITGFELEQRAQMLTLFNAPGDPQKLAREQLIEDRLKLDAAETIGVVLENAEVEAGMEEFAGRADMSAEEFTRALEGAGVAQQSFRDFVRAGLAWREVVGARFAPRVSVDQTDIERARAALGSGSGGVRVLLSELIMPLQPGQEQAIQDRATRISELDSVAAFSAQARQYSAAPSAQRGGRMDWMPITNLPPQLRPIILGLGPGEVSDPLPIPDAIALFQLRDIEETNAPDREYAAIEYAAYYISGGRSEQALARAKQVENNTDVCDDLYGIAKDQPPEVLERGSRAPDEIPQDIAIELAKLDPGEVSTALTRSNGQTLVLLMLCGRTPELEGEGPSNEELGVMIRNQRIDSFADGYLEQLRAEARIVDLE</sequence>
<evidence type="ECO:0000259" key="11">
    <source>
        <dbReference type="PROSITE" id="PS50198"/>
    </source>
</evidence>
<reference evidence="12" key="1">
    <citation type="submission" date="2020-03" db="EMBL/GenBank/DDBJ databases">
        <title>Roseovarius gahaiensis sp. nov., isolated from Gahai Saline Lake, China.</title>
        <authorList>
            <person name="Sun X."/>
        </authorList>
    </citation>
    <scope>NUCLEOTIDE SEQUENCE</scope>
    <source>
        <strain evidence="12">GH877</strain>
    </source>
</reference>
<feature type="chain" id="PRO_5038044521" description="Parvulin-like PPIase" evidence="10">
    <location>
        <begin position="29"/>
        <end position="412"/>
    </location>
</feature>
<evidence type="ECO:0000256" key="1">
    <source>
        <dbReference type="ARBA" id="ARBA00018370"/>
    </source>
</evidence>
<dbReference type="InterPro" id="IPR046357">
    <property type="entry name" value="PPIase_dom_sf"/>
</dbReference>
<dbReference type="Gene3D" id="3.10.50.40">
    <property type="match status" value="1"/>
</dbReference>
<dbReference type="AlphaFoldDB" id="A0A967BI85"/>
<dbReference type="Proteomes" id="UP000639775">
    <property type="component" value="Unassembled WGS sequence"/>
</dbReference>
<keyword evidence="2 10" id="KW-0732">Signal</keyword>
<name>A0A967BI85_9RHOB</name>
<dbReference type="SUPFAM" id="SSF54534">
    <property type="entry name" value="FKBP-like"/>
    <property type="match status" value="1"/>
</dbReference>
<dbReference type="PANTHER" id="PTHR47637:SF1">
    <property type="entry name" value="CHAPERONE SURA"/>
    <property type="match status" value="1"/>
</dbReference>
<dbReference type="PANTHER" id="PTHR47637">
    <property type="entry name" value="CHAPERONE SURA"/>
    <property type="match status" value="1"/>
</dbReference>
<proteinExistence type="predicted"/>
<dbReference type="InterPro" id="IPR027304">
    <property type="entry name" value="Trigger_fact/SurA_dom_sf"/>
</dbReference>
<dbReference type="InterPro" id="IPR000297">
    <property type="entry name" value="PPIase_PpiC"/>
</dbReference>
<keyword evidence="13" id="KW-1185">Reference proteome</keyword>
<dbReference type="InterPro" id="IPR050280">
    <property type="entry name" value="OMP_Chaperone_SurA"/>
</dbReference>
<keyword evidence="4 9" id="KW-0697">Rotamase</keyword>
<evidence type="ECO:0000256" key="10">
    <source>
        <dbReference type="SAM" id="SignalP"/>
    </source>
</evidence>
<dbReference type="Pfam" id="PF00639">
    <property type="entry name" value="Rotamase"/>
    <property type="match status" value="1"/>
</dbReference>
<dbReference type="PROSITE" id="PS50198">
    <property type="entry name" value="PPIC_PPIASE_2"/>
    <property type="match status" value="1"/>
</dbReference>
<keyword evidence="5" id="KW-0143">Chaperone</keyword>